<dbReference type="InterPro" id="IPR007402">
    <property type="entry name" value="DUF455"/>
</dbReference>
<name>A0A517QKV7_9PLAN</name>
<dbReference type="InterPro" id="IPR011197">
    <property type="entry name" value="UCP012318"/>
</dbReference>
<feature type="compositionally biased region" description="Basic and acidic residues" evidence="1">
    <location>
        <begin position="252"/>
        <end position="266"/>
    </location>
</feature>
<dbReference type="Pfam" id="PF04305">
    <property type="entry name" value="DUF455"/>
    <property type="match status" value="1"/>
</dbReference>
<dbReference type="PIRSF" id="PIRSF012318">
    <property type="entry name" value="UCP012318"/>
    <property type="match status" value="1"/>
</dbReference>
<evidence type="ECO:0008006" key="4">
    <source>
        <dbReference type="Google" id="ProtNLM"/>
    </source>
</evidence>
<accession>A0A517QKV7</accession>
<evidence type="ECO:0000256" key="1">
    <source>
        <dbReference type="SAM" id="MobiDB-lite"/>
    </source>
</evidence>
<dbReference type="Proteomes" id="UP000315724">
    <property type="component" value="Chromosome"/>
</dbReference>
<evidence type="ECO:0000313" key="2">
    <source>
        <dbReference type="EMBL" id="QDT32279.1"/>
    </source>
</evidence>
<dbReference type="PANTHER" id="PTHR42782:SF2">
    <property type="entry name" value="3-OXOACYL-[ACYL-CARRIER-PROTEIN] SYNTHASE-LIKE PROTEIN"/>
    <property type="match status" value="1"/>
</dbReference>
<organism evidence="2 3">
    <name type="scientific">Thalassoglobus polymorphus</name>
    <dbReference type="NCBI Taxonomy" id="2527994"/>
    <lineage>
        <taxon>Bacteria</taxon>
        <taxon>Pseudomonadati</taxon>
        <taxon>Planctomycetota</taxon>
        <taxon>Planctomycetia</taxon>
        <taxon>Planctomycetales</taxon>
        <taxon>Planctomycetaceae</taxon>
        <taxon>Thalassoglobus</taxon>
    </lineage>
</organism>
<keyword evidence="3" id="KW-1185">Reference proteome</keyword>
<evidence type="ECO:0000313" key="3">
    <source>
        <dbReference type="Proteomes" id="UP000315724"/>
    </source>
</evidence>
<sequence>MEIREFAERVLLSTELALKVNAISTEMTDDFPGEAVRVEEPNRPPNLQFAERRAAPRLPSPQSLIDPRKRAVAHHILANHELQALEVMAWTLLAFPDAPSEFRHGLARIMVDEQRHTRMHAERAAKLGVQFGDLPVNCYIWKKAMDFENVLDYLAGLPLVFEGRNLDHTIELETAFNAVGDTRSAHIMRAIHDDEIEHVRFGLEWLRKLKPEELSDWEAFEKHLHWPLRPEKARGEDFQRQARQQAGMTDEFIDRLESAEDTTHKS</sequence>
<dbReference type="KEGG" id="tpol:Mal48_15220"/>
<dbReference type="OrthoDB" id="9778629at2"/>
<dbReference type="PANTHER" id="PTHR42782">
    <property type="entry name" value="SI:CH73-314G15.3"/>
    <property type="match status" value="1"/>
</dbReference>
<feature type="region of interest" description="Disordered" evidence="1">
    <location>
        <begin position="235"/>
        <end position="266"/>
    </location>
</feature>
<dbReference type="InterPro" id="IPR009078">
    <property type="entry name" value="Ferritin-like_SF"/>
</dbReference>
<dbReference type="EMBL" id="CP036267">
    <property type="protein sequence ID" value="QDT32279.1"/>
    <property type="molecule type" value="Genomic_DNA"/>
</dbReference>
<dbReference type="SUPFAM" id="SSF47240">
    <property type="entry name" value="Ferritin-like"/>
    <property type="match status" value="1"/>
</dbReference>
<protein>
    <recommendedName>
        <fullName evidence="4">DUF455 domain-containing protein</fullName>
    </recommendedName>
</protein>
<proteinExistence type="predicted"/>
<dbReference type="AlphaFoldDB" id="A0A517QKV7"/>
<gene>
    <name evidence="2" type="ORF">Mal48_15220</name>
</gene>
<reference evidence="2 3" key="1">
    <citation type="submission" date="2019-02" db="EMBL/GenBank/DDBJ databases">
        <title>Deep-cultivation of Planctomycetes and their phenomic and genomic characterization uncovers novel biology.</title>
        <authorList>
            <person name="Wiegand S."/>
            <person name="Jogler M."/>
            <person name="Boedeker C."/>
            <person name="Pinto D."/>
            <person name="Vollmers J."/>
            <person name="Rivas-Marin E."/>
            <person name="Kohn T."/>
            <person name="Peeters S.H."/>
            <person name="Heuer A."/>
            <person name="Rast P."/>
            <person name="Oberbeckmann S."/>
            <person name="Bunk B."/>
            <person name="Jeske O."/>
            <person name="Meyerdierks A."/>
            <person name="Storesund J.E."/>
            <person name="Kallscheuer N."/>
            <person name="Luecker S."/>
            <person name="Lage O.M."/>
            <person name="Pohl T."/>
            <person name="Merkel B.J."/>
            <person name="Hornburger P."/>
            <person name="Mueller R.-W."/>
            <person name="Bruemmer F."/>
            <person name="Labrenz M."/>
            <person name="Spormann A.M."/>
            <person name="Op den Camp H."/>
            <person name="Overmann J."/>
            <person name="Amann R."/>
            <person name="Jetten M.S.M."/>
            <person name="Mascher T."/>
            <person name="Medema M.H."/>
            <person name="Devos D.P."/>
            <person name="Kaster A.-K."/>
            <person name="Ovreas L."/>
            <person name="Rohde M."/>
            <person name="Galperin M.Y."/>
            <person name="Jogler C."/>
        </authorList>
    </citation>
    <scope>NUCLEOTIDE SEQUENCE [LARGE SCALE GENOMIC DNA]</scope>
    <source>
        <strain evidence="2 3">Mal48</strain>
    </source>
</reference>
<dbReference type="CDD" id="cd00657">
    <property type="entry name" value="Ferritin_like"/>
    <property type="match status" value="1"/>
</dbReference>